<feature type="transmembrane region" description="Helical" evidence="2">
    <location>
        <begin position="59"/>
        <end position="84"/>
    </location>
</feature>
<feature type="transmembrane region" description="Helical" evidence="2">
    <location>
        <begin position="12"/>
        <end position="39"/>
    </location>
</feature>
<feature type="compositionally biased region" description="Basic and acidic residues" evidence="1">
    <location>
        <begin position="258"/>
        <end position="276"/>
    </location>
</feature>
<sequence>MQLRIKALYGKIISKLVTAIWIMEVIAVLTLGIASLAAIDVHPVILNTTRMCNPTYLPRYAFLFWVPVIVFESFLFSLALRIAYQNYKEIGTWRGASLLYIVLRDNFSFFVCAFALYIITATTWLTANPLYFTVPGSFSCSLTTIMGSRLILNLCEAYHHPPDPDATPPPSIWAAATSGNIQFLSLPRAHGSQTTKSVASVWPRHRWRRARDGNGGTHPGGFFEQSAALTGPEGGVLSVGEKMSKTASGGTSEEAEEHELREVGQGAEEKMAKVDEENVIGLA</sequence>
<keyword evidence="2" id="KW-0812">Transmembrane</keyword>
<keyword evidence="4" id="KW-1185">Reference proteome</keyword>
<keyword evidence="2" id="KW-0472">Membrane</keyword>
<organism evidence="3 4">
    <name type="scientific">Psilocybe cyanescens</name>
    <dbReference type="NCBI Taxonomy" id="93625"/>
    <lineage>
        <taxon>Eukaryota</taxon>
        <taxon>Fungi</taxon>
        <taxon>Dikarya</taxon>
        <taxon>Basidiomycota</taxon>
        <taxon>Agaricomycotina</taxon>
        <taxon>Agaricomycetes</taxon>
        <taxon>Agaricomycetidae</taxon>
        <taxon>Agaricales</taxon>
        <taxon>Agaricineae</taxon>
        <taxon>Strophariaceae</taxon>
        <taxon>Psilocybe</taxon>
    </lineage>
</organism>
<reference evidence="3 4" key="1">
    <citation type="journal article" date="2018" name="Evol. Lett.">
        <title>Horizontal gene cluster transfer increased hallucinogenic mushroom diversity.</title>
        <authorList>
            <person name="Reynolds H.T."/>
            <person name="Vijayakumar V."/>
            <person name="Gluck-Thaler E."/>
            <person name="Korotkin H.B."/>
            <person name="Matheny P.B."/>
            <person name="Slot J.C."/>
        </authorList>
    </citation>
    <scope>NUCLEOTIDE SEQUENCE [LARGE SCALE GENOMIC DNA]</scope>
    <source>
        <strain evidence="3 4">2631</strain>
    </source>
</reference>
<protein>
    <submittedName>
        <fullName evidence="3">Uncharacterized protein</fullName>
    </submittedName>
</protein>
<dbReference type="OrthoDB" id="2638860at2759"/>
<gene>
    <name evidence="3" type="ORF">CVT25_011132</name>
</gene>
<evidence type="ECO:0000313" key="3">
    <source>
        <dbReference type="EMBL" id="PPQ77697.1"/>
    </source>
</evidence>
<evidence type="ECO:0000313" key="4">
    <source>
        <dbReference type="Proteomes" id="UP000283269"/>
    </source>
</evidence>
<evidence type="ECO:0000256" key="1">
    <source>
        <dbReference type="SAM" id="MobiDB-lite"/>
    </source>
</evidence>
<dbReference type="Proteomes" id="UP000283269">
    <property type="component" value="Unassembled WGS sequence"/>
</dbReference>
<name>A0A409WGR8_PSICY</name>
<keyword evidence="2" id="KW-1133">Transmembrane helix</keyword>
<dbReference type="InParanoid" id="A0A409WGR8"/>
<feature type="region of interest" description="Disordered" evidence="1">
    <location>
        <begin position="243"/>
        <end position="283"/>
    </location>
</feature>
<dbReference type="AlphaFoldDB" id="A0A409WGR8"/>
<feature type="region of interest" description="Disordered" evidence="1">
    <location>
        <begin position="211"/>
        <end position="230"/>
    </location>
</feature>
<comment type="caution">
    <text evidence="3">The sequence shown here is derived from an EMBL/GenBank/DDBJ whole genome shotgun (WGS) entry which is preliminary data.</text>
</comment>
<dbReference type="EMBL" id="NHYD01003434">
    <property type="protein sequence ID" value="PPQ77697.1"/>
    <property type="molecule type" value="Genomic_DNA"/>
</dbReference>
<proteinExistence type="predicted"/>
<evidence type="ECO:0000256" key="2">
    <source>
        <dbReference type="SAM" id="Phobius"/>
    </source>
</evidence>
<feature type="transmembrane region" description="Helical" evidence="2">
    <location>
        <begin position="96"/>
        <end position="119"/>
    </location>
</feature>
<accession>A0A409WGR8</accession>